<accession>A0A2C9WIM7</accession>
<organism evidence="1">
    <name type="scientific">Manihot esculenta</name>
    <name type="common">Cassava</name>
    <name type="synonym">Jatropha manihot</name>
    <dbReference type="NCBI Taxonomy" id="3983"/>
    <lineage>
        <taxon>Eukaryota</taxon>
        <taxon>Viridiplantae</taxon>
        <taxon>Streptophyta</taxon>
        <taxon>Embryophyta</taxon>
        <taxon>Tracheophyta</taxon>
        <taxon>Spermatophyta</taxon>
        <taxon>Magnoliopsida</taxon>
        <taxon>eudicotyledons</taxon>
        <taxon>Gunneridae</taxon>
        <taxon>Pentapetalae</taxon>
        <taxon>rosids</taxon>
        <taxon>fabids</taxon>
        <taxon>Malpighiales</taxon>
        <taxon>Euphorbiaceae</taxon>
        <taxon>Crotonoideae</taxon>
        <taxon>Manihoteae</taxon>
        <taxon>Manihot</taxon>
    </lineage>
</organism>
<dbReference type="AlphaFoldDB" id="A0A2C9WIM7"/>
<protein>
    <submittedName>
        <fullName evidence="1">Uncharacterized protein</fullName>
    </submittedName>
</protein>
<reference evidence="1" key="1">
    <citation type="submission" date="2016-02" db="EMBL/GenBank/DDBJ databases">
        <title>WGS assembly of Manihot esculenta.</title>
        <authorList>
            <person name="Bredeson J.V."/>
            <person name="Prochnik S.E."/>
            <person name="Lyons J.B."/>
            <person name="Schmutz J."/>
            <person name="Grimwood J."/>
            <person name="Vrebalov J."/>
            <person name="Bart R.S."/>
            <person name="Amuge T."/>
            <person name="Ferguson M.E."/>
            <person name="Green R."/>
            <person name="Putnam N."/>
            <person name="Stites J."/>
            <person name="Rounsley S."/>
            <person name="Rokhsar D.S."/>
        </authorList>
    </citation>
    <scope>NUCLEOTIDE SEQUENCE [LARGE SCALE GENOMIC DNA]</scope>
    <source>
        <tissue evidence="1">Leaf</tissue>
    </source>
</reference>
<name>A0A2C9WIM7_MANES</name>
<dbReference type="EMBL" id="CM004388">
    <property type="protein sequence ID" value="OAY58921.1"/>
    <property type="molecule type" value="Genomic_DNA"/>
</dbReference>
<evidence type="ECO:0000313" key="1">
    <source>
        <dbReference type="EMBL" id="OAY58921.1"/>
    </source>
</evidence>
<sequence length="35" mass="4065">MNRRSPFSIPWLHRRFQPSPTTAIANHASTSIDRD</sequence>
<gene>
    <name evidence="1" type="ORF">MANES_02G216700</name>
</gene>
<proteinExistence type="predicted"/>